<dbReference type="PROSITE" id="PS50125">
    <property type="entry name" value="GUANYLATE_CYCLASE_2"/>
    <property type="match status" value="1"/>
</dbReference>
<dbReference type="EC" id="2.7.13.3" evidence="2"/>
<evidence type="ECO:0000256" key="1">
    <source>
        <dbReference type="ARBA" id="ARBA00000085"/>
    </source>
</evidence>
<dbReference type="InterPro" id="IPR011006">
    <property type="entry name" value="CheY-like_superfamily"/>
</dbReference>
<evidence type="ECO:0000256" key="4">
    <source>
        <dbReference type="ARBA" id="ARBA00022777"/>
    </source>
</evidence>
<evidence type="ECO:0000256" key="5">
    <source>
        <dbReference type="PROSITE-ProRule" id="PRU00169"/>
    </source>
</evidence>
<feature type="modified residue" description="4-aspartylphosphate" evidence="5">
    <location>
        <position position="39"/>
    </location>
</feature>
<protein>
    <recommendedName>
        <fullName evidence="2">histidine kinase</fullName>
        <ecNumber evidence="2">2.7.13.3</ecNumber>
    </recommendedName>
</protein>
<dbReference type="GO" id="GO:0009927">
    <property type="term" value="F:histidine phosphotransfer kinase activity"/>
    <property type="evidence" value="ECO:0007669"/>
    <property type="project" value="TreeGrafter"/>
</dbReference>
<keyword evidence="3" id="KW-0808">Transferase</keyword>
<dbReference type="PANTHER" id="PTHR43047:SF72">
    <property type="entry name" value="OSMOSENSING HISTIDINE PROTEIN KINASE SLN1"/>
    <property type="match status" value="1"/>
</dbReference>
<keyword evidence="5" id="KW-0597">Phosphoprotein</keyword>
<accession>A0A699YF57</accession>
<dbReference type="SUPFAM" id="SSF55073">
    <property type="entry name" value="Nucleotide cyclase"/>
    <property type="match status" value="1"/>
</dbReference>
<evidence type="ECO:0000256" key="6">
    <source>
        <dbReference type="SAM" id="MobiDB-lite"/>
    </source>
</evidence>
<proteinExistence type="predicted"/>
<feature type="domain" description="Response regulatory" evidence="7">
    <location>
        <begin position="1"/>
        <end position="136"/>
    </location>
</feature>
<dbReference type="AlphaFoldDB" id="A0A699YF57"/>
<feature type="compositionally biased region" description="Polar residues" evidence="6">
    <location>
        <begin position="98"/>
        <end position="108"/>
    </location>
</feature>
<dbReference type="Gene3D" id="3.40.50.2300">
    <property type="match status" value="1"/>
</dbReference>
<feature type="region of interest" description="Disordered" evidence="6">
    <location>
        <begin position="83"/>
        <end position="110"/>
    </location>
</feature>
<dbReference type="EMBL" id="BLLF01000180">
    <property type="protein sequence ID" value="GFH08717.1"/>
    <property type="molecule type" value="Genomic_DNA"/>
</dbReference>
<dbReference type="SUPFAM" id="SSF52172">
    <property type="entry name" value="CheY-like"/>
    <property type="match status" value="1"/>
</dbReference>
<organism evidence="9 10">
    <name type="scientific">Haematococcus lacustris</name>
    <name type="common">Green alga</name>
    <name type="synonym">Haematococcus pluvialis</name>
    <dbReference type="NCBI Taxonomy" id="44745"/>
    <lineage>
        <taxon>Eukaryota</taxon>
        <taxon>Viridiplantae</taxon>
        <taxon>Chlorophyta</taxon>
        <taxon>core chlorophytes</taxon>
        <taxon>Chlorophyceae</taxon>
        <taxon>CS clade</taxon>
        <taxon>Chlamydomonadales</taxon>
        <taxon>Haematococcaceae</taxon>
        <taxon>Haematococcus</taxon>
    </lineage>
</organism>
<dbReference type="Pfam" id="PF00072">
    <property type="entry name" value="Response_reg"/>
    <property type="match status" value="1"/>
</dbReference>
<dbReference type="Pfam" id="PF00211">
    <property type="entry name" value="Guanylate_cyc"/>
    <property type="match status" value="1"/>
</dbReference>
<sequence length="188" mass="20700">VVENLLSPEGYKVEQAMSGSEALDFLTKTATLPDVILLDIMMPDMSGYEVCQEIRRRYSAVSIPIIMLHWSVPALCPAGSGGRQRGLREEAIPPPGASVSSACASQEQAEMESRKVTDMLKRMMPMSVIQRLQQGQSMIADQHAEVTVLFADLAGFWEGEMANKSTSEAVTLMNDMYSVFEKLVAKHQ</sequence>
<evidence type="ECO:0000256" key="2">
    <source>
        <dbReference type="ARBA" id="ARBA00012438"/>
    </source>
</evidence>
<dbReference type="InterPro" id="IPR001054">
    <property type="entry name" value="A/G_cyclase"/>
</dbReference>
<dbReference type="Gene3D" id="3.30.70.1230">
    <property type="entry name" value="Nucleotide cyclase"/>
    <property type="match status" value="1"/>
</dbReference>
<feature type="non-terminal residue" evidence="9">
    <location>
        <position position="188"/>
    </location>
</feature>
<name>A0A699YF57_HAELA</name>
<dbReference type="Proteomes" id="UP000485058">
    <property type="component" value="Unassembled WGS sequence"/>
</dbReference>
<comment type="caution">
    <text evidence="9">The sequence shown here is derived from an EMBL/GenBank/DDBJ whole genome shotgun (WGS) entry which is preliminary data.</text>
</comment>
<dbReference type="InterPro" id="IPR029787">
    <property type="entry name" value="Nucleotide_cyclase"/>
</dbReference>
<keyword evidence="10" id="KW-1185">Reference proteome</keyword>
<dbReference type="GO" id="GO:0000155">
    <property type="term" value="F:phosphorelay sensor kinase activity"/>
    <property type="evidence" value="ECO:0007669"/>
    <property type="project" value="TreeGrafter"/>
</dbReference>
<dbReference type="GO" id="GO:0005886">
    <property type="term" value="C:plasma membrane"/>
    <property type="evidence" value="ECO:0007669"/>
    <property type="project" value="TreeGrafter"/>
</dbReference>
<gene>
    <name evidence="9" type="ORF">HaLaN_03729</name>
</gene>
<reference evidence="9 10" key="1">
    <citation type="submission" date="2020-02" db="EMBL/GenBank/DDBJ databases">
        <title>Draft genome sequence of Haematococcus lacustris strain NIES-144.</title>
        <authorList>
            <person name="Morimoto D."/>
            <person name="Nakagawa S."/>
            <person name="Yoshida T."/>
            <person name="Sawayama S."/>
        </authorList>
    </citation>
    <scope>NUCLEOTIDE SEQUENCE [LARGE SCALE GENOMIC DNA]</scope>
    <source>
        <strain evidence="9 10">NIES-144</strain>
    </source>
</reference>
<dbReference type="PROSITE" id="PS50110">
    <property type="entry name" value="RESPONSE_REGULATORY"/>
    <property type="match status" value="1"/>
</dbReference>
<keyword evidence="4" id="KW-0418">Kinase</keyword>
<feature type="non-terminal residue" evidence="9">
    <location>
        <position position="1"/>
    </location>
</feature>
<evidence type="ECO:0000256" key="3">
    <source>
        <dbReference type="ARBA" id="ARBA00022679"/>
    </source>
</evidence>
<evidence type="ECO:0000313" key="10">
    <source>
        <dbReference type="Proteomes" id="UP000485058"/>
    </source>
</evidence>
<dbReference type="InterPro" id="IPR001789">
    <property type="entry name" value="Sig_transdc_resp-reg_receiver"/>
</dbReference>
<evidence type="ECO:0000259" key="7">
    <source>
        <dbReference type="PROSITE" id="PS50110"/>
    </source>
</evidence>
<feature type="domain" description="Guanylate cyclase" evidence="8">
    <location>
        <begin position="147"/>
        <end position="188"/>
    </location>
</feature>
<dbReference type="CDD" id="cd17574">
    <property type="entry name" value="REC_OmpR"/>
    <property type="match status" value="1"/>
</dbReference>
<comment type="catalytic activity">
    <reaction evidence="1">
        <text>ATP + protein L-histidine = ADP + protein N-phospho-L-histidine.</text>
        <dbReference type="EC" id="2.7.13.3"/>
    </reaction>
</comment>
<dbReference type="PANTHER" id="PTHR43047">
    <property type="entry name" value="TWO-COMPONENT HISTIDINE PROTEIN KINASE"/>
    <property type="match status" value="1"/>
</dbReference>
<evidence type="ECO:0000259" key="8">
    <source>
        <dbReference type="PROSITE" id="PS50125"/>
    </source>
</evidence>
<evidence type="ECO:0000313" key="9">
    <source>
        <dbReference type="EMBL" id="GFH08717.1"/>
    </source>
</evidence>
<dbReference type="GO" id="GO:0009190">
    <property type="term" value="P:cyclic nucleotide biosynthetic process"/>
    <property type="evidence" value="ECO:0007669"/>
    <property type="project" value="InterPro"/>
</dbReference>